<reference evidence="4" key="2">
    <citation type="journal article" date="2016" name="Genome Announc.">
        <title>Draft genome sequences of fungus Aspergillus calidoustus.</title>
        <authorList>
            <person name="Horn F."/>
            <person name="Linde J."/>
            <person name="Mattern D.J."/>
            <person name="Walther G."/>
            <person name="Guthke R."/>
            <person name="Scherlach K."/>
            <person name="Martin K."/>
            <person name="Brakhage A.A."/>
            <person name="Petzke L."/>
            <person name="Valiante V."/>
        </authorList>
    </citation>
    <scope>NUCLEOTIDE SEQUENCE [LARGE SCALE GENOMIC DNA]</scope>
    <source>
        <strain evidence="4">SF006504</strain>
    </source>
</reference>
<keyword evidence="1" id="KW-0175">Coiled coil</keyword>
<dbReference type="EMBL" id="CDMC01000039">
    <property type="protein sequence ID" value="CEL11992.1"/>
    <property type="molecule type" value="Genomic_DNA"/>
</dbReference>
<dbReference type="AlphaFoldDB" id="A0A0U5CKP9"/>
<organism evidence="2 4">
    <name type="scientific">Aspergillus calidoustus</name>
    <dbReference type="NCBI Taxonomy" id="454130"/>
    <lineage>
        <taxon>Eukaryota</taxon>
        <taxon>Fungi</taxon>
        <taxon>Dikarya</taxon>
        <taxon>Ascomycota</taxon>
        <taxon>Pezizomycotina</taxon>
        <taxon>Eurotiomycetes</taxon>
        <taxon>Eurotiomycetidae</taxon>
        <taxon>Eurotiales</taxon>
        <taxon>Aspergillaceae</taxon>
        <taxon>Aspergillus</taxon>
        <taxon>Aspergillus subgen. Nidulantes</taxon>
    </lineage>
</organism>
<proteinExistence type="predicted"/>
<keyword evidence="4" id="KW-1185">Reference proteome</keyword>
<reference evidence="2" key="1">
    <citation type="submission" date="2014-12" db="EMBL/GenBank/DDBJ databases">
        <authorList>
            <person name="Jaenicke S."/>
        </authorList>
    </citation>
    <scope>NUCLEOTIDE SEQUENCE [LARGE SCALE GENOMIC DNA]</scope>
</reference>
<evidence type="ECO:0000313" key="4">
    <source>
        <dbReference type="Proteomes" id="UP000054771"/>
    </source>
</evidence>
<gene>
    <name evidence="2" type="ORF">ASPCAL15058</name>
    <name evidence="3" type="ORF">ASPCAL15086</name>
</gene>
<dbReference type="Proteomes" id="UP000054771">
    <property type="component" value="Unassembled WGS sequence"/>
</dbReference>
<evidence type="ECO:0000256" key="1">
    <source>
        <dbReference type="SAM" id="Coils"/>
    </source>
</evidence>
<sequence length="220" mass="25151">MGEPTAIFGNEKRAWWRIRCRQRLAEHITEMTGIQVTPTEVRLLETEDLGYSWKIKDASLNVLFRKHLSKHSVRAYMRLYHEVGKSFCATARDMDKSGLTPLCTESEGIVLEQRDVNRIQELTNENVRLAEELGRMKEEARILAQAKTLAENEAKNRETMLQEAQATIQFHQQDAQQWMAVAETYQTSCIQCSDALRRLINLAEGAQSHVSIAFPNSTAL</sequence>
<evidence type="ECO:0000313" key="2">
    <source>
        <dbReference type="EMBL" id="CEL11964.1"/>
    </source>
</evidence>
<protein>
    <submittedName>
        <fullName evidence="2">Uncharacterized protein</fullName>
    </submittedName>
</protein>
<dbReference type="STRING" id="454130.A0A0U5CKP9"/>
<name>A0A0U5CKP9_ASPCI</name>
<dbReference type="EMBL" id="CDMC01000037">
    <property type="protein sequence ID" value="CEL11964.1"/>
    <property type="molecule type" value="Genomic_DNA"/>
</dbReference>
<dbReference type="OrthoDB" id="5428321at2759"/>
<feature type="coiled-coil region" evidence="1">
    <location>
        <begin position="112"/>
        <end position="167"/>
    </location>
</feature>
<evidence type="ECO:0000313" key="3">
    <source>
        <dbReference type="EMBL" id="CEL11992.1"/>
    </source>
</evidence>
<accession>A0A0U5CKP9</accession>
<dbReference type="OMA" id="MAVAEWY"/>